<sequence length="390" mass="43124">MQFDPATYAVDAMFEEKTGITVERIQIVVDQAIPKMAASLSSKEPTPHLLQSTVDTSMTTYAQNGWLEPADFLLPDDEMYNPYIPLLKQTFTWQGTNWGAPANVEGNPVHVRVDLLEEQGVSKGVIDKIRNGNWSWDELETVMKAFEGTDVYAWGFRGSSLTYTERDFRIHWYQTGGQYIQDDESIKVNGEGAKAALSKLIEWRENGWLPDPSTTWTQGDLADGFISGNLAMVPVATDLFADASSEYELDSQYILAAPPKANVGPSPTQATWAGGPVLATNKFAPTAEKAAGALLQDARFSTENGWWEYVVESNLTYVKSNYDVAGQNNVVPFSQVRGKSMEVAKNEVFPQQRAVMQKVSEELSLAYSGEKSPEEALNSAQEFIDTVLGQ</sequence>
<dbReference type="PANTHER" id="PTHR43649:SF33">
    <property type="entry name" value="POLYGALACTURONAN_RHAMNOGALACTURONAN-BINDING PROTEIN YTCQ"/>
    <property type="match status" value="1"/>
</dbReference>
<keyword evidence="7" id="KW-1185">Reference proteome</keyword>
<organism evidence="6 7">
    <name type="scientific">Halorarum halophilum</name>
    <dbReference type="NCBI Taxonomy" id="2743090"/>
    <lineage>
        <taxon>Archaea</taxon>
        <taxon>Methanobacteriati</taxon>
        <taxon>Methanobacteriota</taxon>
        <taxon>Stenosarchaea group</taxon>
        <taxon>Halobacteria</taxon>
        <taxon>Halobacteriales</taxon>
        <taxon>Haloferacaceae</taxon>
        <taxon>Halorarum</taxon>
    </lineage>
</organism>
<protein>
    <submittedName>
        <fullName evidence="6">Extracellular solute-binding protein</fullName>
    </submittedName>
</protein>
<dbReference type="PANTHER" id="PTHR43649">
    <property type="entry name" value="ARABINOSE-BINDING PROTEIN-RELATED"/>
    <property type="match status" value="1"/>
</dbReference>
<dbReference type="SUPFAM" id="SSF53850">
    <property type="entry name" value="Periplasmic binding protein-like II"/>
    <property type="match status" value="1"/>
</dbReference>
<keyword evidence="5" id="KW-0449">Lipoprotein</keyword>
<evidence type="ECO:0000256" key="2">
    <source>
        <dbReference type="ARBA" id="ARBA00022729"/>
    </source>
</evidence>
<dbReference type="GeneID" id="56028597"/>
<evidence type="ECO:0000313" key="6">
    <source>
        <dbReference type="EMBL" id="QLG27338.1"/>
    </source>
</evidence>
<dbReference type="EMBL" id="CP058529">
    <property type="protein sequence ID" value="QLG27338.1"/>
    <property type="molecule type" value="Genomic_DNA"/>
</dbReference>
<proteinExistence type="predicted"/>
<accession>A0A7D5KWW7</accession>
<dbReference type="Proteomes" id="UP000509750">
    <property type="component" value="Chromosome"/>
</dbReference>
<evidence type="ECO:0000313" key="7">
    <source>
        <dbReference type="Proteomes" id="UP000509750"/>
    </source>
</evidence>
<evidence type="ECO:0000256" key="4">
    <source>
        <dbReference type="ARBA" id="ARBA00023139"/>
    </source>
</evidence>
<evidence type="ECO:0000256" key="1">
    <source>
        <dbReference type="ARBA" id="ARBA00022475"/>
    </source>
</evidence>
<dbReference type="KEGG" id="halg:HUG10_07150"/>
<dbReference type="InterPro" id="IPR050490">
    <property type="entry name" value="Bact_solute-bd_prot1"/>
</dbReference>
<dbReference type="Pfam" id="PF13416">
    <property type="entry name" value="SBP_bac_8"/>
    <property type="match status" value="1"/>
</dbReference>
<name>A0A7D5KWW7_9EURY</name>
<keyword evidence="1" id="KW-1003">Cell membrane</keyword>
<dbReference type="RefSeq" id="WP_179168913.1">
    <property type="nucleotide sequence ID" value="NZ_CP058529.1"/>
</dbReference>
<keyword evidence="3" id="KW-0472">Membrane</keyword>
<dbReference type="InterPro" id="IPR006059">
    <property type="entry name" value="SBP"/>
</dbReference>
<keyword evidence="4" id="KW-0564">Palmitate</keyword>
<gene>
    <name evidence="6" type="ORF">HUG10_07150</name>
</gene>
<keyword evidence="2" id="KW-0732">Signal</keyword>
<dbReference type="OrthoDB" id="298910at2157"/>
<evidence type="ECO:0000256" key="5">
    <source>
        <dbReference type="ARBA" id="ARBA00023288"/>
    </source>
</evidence>
<evidence type="ECO:0000256" key="3">
    <source>
        <dbReference type="ARBA" id="ARBA00023136"/>
    </source>
</evidence>
<dbReference type="AlphaFoldDB" id="A0A7D5KWW7"/>
<dbReference type="Gene3D" id="3.40.190.10">
    <property type="entry name" value="Periplasmic binding protein-like II"/>
    <property type="match status" value="1"/>
</dbReference>
<reference evidence="6 7" key="1">
    <citation type="submission" date="2020-07" db="EMBL/GenBank/DDBJ databases">
        <title>Gai3-2, isolated from salt lake.</title>
        <authorList>
            <person name="Cui H."/>
            <person name="Shi X."/>
        </authorList>
    </citation>
    <scope>NUCLEOTIDE SEQUENCE [LARGE SCALE GENOMIC DNA]</scope>
    <source>
        <strain evidence="6 7">Gai3-2</strain>
    </source>
</reference>